<dbReference type="InterPro" id="IPR044666">
    <property type="entry name" value="Cyclophilin_A-like"/>
</dbReference>
<dbReference type="GO" id="GO:0000209">
    <property type="term" value="P:protein polyubiquitination"/>
    <property type="evidence" value="ECO:0007669"/>
    <property type="project" value="TreeGrafter"/>
</dbReference>
<dbReference type="GO" id="GO:0061630">
    <property type="term" value="F:ubiquitin protein ligase activity"/>
    <property type="evidence" value="ECO:0007669"/>
    <property type="project" value="TreeGrafter"/>
</dbReference>
<dbReference type="InterPro" id="IPR029000">
    <property type="entry name" value="Cyclophilin-like_dom_sf"/>
</dbReference>
<proteinExistence type="predicted"/>
<evidence type="ECO:0000313" key="3">
    <source>
        <dbReference type="Proteomes" id="UP001190700"/>
    </source>
</evidence>
<evidence type="ECO:0000313" key="2">
    <source>
        <dbReference type="EMBL" id="KAK3264327.1"/>
    </source>
</evidence>
<dbReference type="PANTHER" id="PTHR45625">
    <property type="entry name" value="PEPTIDYL-PROLYL CIS-TRANS ISOMERASE-RELATED"/>
    <property type="match status" value="1"/>
</dbReference>
<dbReference type="PANTHER" id="PTHR45625:SF1">
    <property type="entry name" value="RING-TYPE E3 UBIQUITIN-PROTEIN LIGASE PPIL2"/>
    <property type="match status" value="1"/>
</dbReference>
<protein>
    <recommendedName>
        <fullName evidence="1">PPIase cyclophilin-type domain-containing protein</fullName>
    </recommendedName>
</protein>
<reference evidence="2 3" key="1">
    <citation type="journal article" date="2015" name="Genome Biol. Evol.">
        <title>Comparative Genomics of a Bacterivorous Green Alga Reveals Evolutionary Causalities and Consequences of Phago-Mixotrophic Mode of Nutrition.</title>
        <authorList>
            <person name="Burns J.A."/>
            <person name="Paasch A."/>
            <person name="Narechania A."/>
            <person name="Kim E."/>
        </authorList>
    </citation>
    <scope>NUCLEOTIDE SEQUENCE [LARGE SCALE GENOMIC DNA]</scope>
    <source>
        <strain evidence="2 3">PLY_AMNH</strain>
    </source>
</reference>
<dbReference type="Gene3D" id="2.40.100.10">
    <property type="entry name" value="Cyclophilin-like"/>
    <property type="match status" value="1"/>
</dbReference>
<dbReference type="AlphaFoldDB" id="A0AAE0FRA1"/>
<dbReference type="GO" id="GO:0003755">
    <property type="term" value="F:peptidyl-prolyl cis-trans isomerase activity"/>
    <property type="evidence" value="ECO:0007669"/>
    <property type="project" value="InterPro"/>
</dbReference>
<name>A0AAE0FRA1_9CHLO</name>
<sequence>GGDPKGDGTGGESIWRRPFKDEFNAKLLHSERGILSMANSGPNTNGSQFFITYKSAKHLDWKHTVFGKVVGGMEVLGLIEKIKTDDADRPKEEVRIEGTTTFVNPYAGGSNSEASECAFCIDRARGVEGWDFRLVPREEQGGRDGRTIRQHPLPPLCCAAPPAGALPLPPLLRFSSWSTPYPYLLRFSLLEHPLPPCLASPSWSTPCRPLLRFSLLEHLRLSQDAHRVPYLEWNGLPAVAVMGCTRRRIFAQAVPNVGSWFTNPTTTTLTARHTGVGKYLPAAAPVSKSQVELLDSSTSQPAAKKAKVVPAGSFGNFSGW</sequence>
<feature type="non-terminal residue" evidence="2">
    <location>
        <position position="1"/>
    </location>
</feature>
<accession>A0AAE0FRA1</accession>
<dbReference type="GO" id="GO:0071013">
    <property type="term" value="C:catalytic step 2 spliceosome"/>
    <property type="evidence" value="ECO:0007669"/>
    <property type="project" value="TreeGrafter"/>
</dbReference>
<keyword evidence="3" id="KW-1185">Reference proteome</keyword>
<organism evidence="2 3">
    <name type="scientific">Cymbomonas tetramitiformis</name>
    <dbReference type="NCBI Taxonomy" id="36881"/>
    <lineage>
        <taxon>Eukaryota</taxon>
        <taxon>Viridiplantae</taxon>
        <taxon>Chlorophyta</taxon>
        <taxon>Pyramimonadophyceae</taxon>
        <taxon>Pyramimonadales</taxon>
        <taxon>Pyramimonadaceae</taxon>
        <taxon>Cymbomonas</taxon>
    </lineage>
</organism>
<dbReference type="InterPro" id="IPR002130">
    <property type="entry name" value="Cyclophilin-type_PPIase_dom"/>
</dbReference>
<evidence type="ECO:0000259" key="1">
    <source>
        <dbReference type="PROSITE" id="PS50072"/>
    </source>
</evidence>
<feature type="domain" description="PPIase cyclophilin-type" evidence="1">
    <location>
        <begin position="1"/>
        <end position="101"/>
    </location>
</feature>
<dbReference type="PRINTS" id="PR00153">
    <property type="entry name" value="CSAPPISMRASE"/>
</dbReference>
<dbReference type="Pfam" id="PF00160">
    <property type="entry name" value="Pro_isomerase"/>
    <property type="match status" value="1"/>
</dbReference>
<dbReference type="Proteomes" id="UP001190700">
    <property type="component" value="Unassembled WGS sequence"/>
</dbReference>
<comment type="caution">
    <text evidence="2">The sequence shown here is derived from an EMBL/GenBank/DDBJ whole genome shotgun (WGS) entry which is preliminary data.</text>
</comment>
<dbReference type="SUPFAM" id="SSF50891">
    <property type="entry name" value="Cyclophilin-like"/>
    <property type="match status" value="1"/>
</dbReference>
<gene>
    <name evidence="2" type="ORF">CYMTET_26927</name>
</gene>
<dbReference type="PROSITE" id="PS50072">
    <property type="entry name" value="CSA_PPIASE_2"/>
    <property type="match status" value="1"/>
</dbReference>
<dbReference type="EMBL" id="LGRX02014618">
    <property type="protein sequence ID" value="KAK3264327.1"/>
    <property type="molecule type" value="Genomic_DNA"/>
</dbReference>